<comment type="similarity">
    <text evidence="2">Belongs to the BMP lipoprotein family.</text>
</comment>
<evidence type="ECO:0000256" key="5">
    <source>
        <dbReference type="ARBA" id="ARBA00023136"/>
    </source>
</evidence>
<evidence type="ECO:0000313" key="10">
    <source>
        <dbReference type="Proteomes" id="UP001157069"/>
    </source>
</evidence>
<comment type="subcellular location">
    <subcellularLocation>
        <location evidence="1">Cell membrane</location>
        <topology evidence="1">Lipid-anchor</topology>
    </subcellularLocation>
</comment>
<evidence type="ECO:0000256" key="3">
    <source>
        <dbReference type="ARBA" id="ARBA00022475"/>
    </source>
</evidence>
<dbReference type="Gene3D" id="3.40.50.2300">
    <property type="match status" value="2"/>
</dbReference>
<dbReference type="InterPro" id="IPR003760">
    <property type="entry name" value="PnrA-like"/>
</dbReference>
<proteinExistence type="inferred from homology"/>
<sequence length="363" mass="37026">MTITTRKAGLSGLAILGAGALVLTGCAAAPEANPSDEPGASDFLACAVSDDGGFDDKSFNQLSLEGLQAAGVEEKHVESASEDDYEPNIDRLLDEGCNIIVTVGFKLSAATLLAAKANPDVEFATVDDALDGNSDGQPDYDNAKPILFNTAEAAFLAGYAAAATSKTGVVGTFGGIPIPPVTIFMDGFVDGVAYYNEQNGASVKAIGWDKASQNGSFTGGFAAGVEAKTAAQNLLDQGADVLLPVGGPIYQSAAEAIREKGGDIALIGVDADVYNTDPNVADLLLTSVMKGVDAGVRDTVKAASEGTFDNSPYVGTLENGGVGIAPFHDWESKVPADLAATLDDLKAKIIAGDIKVVSEATPK</sequence>
<evidence type="ECO:0000256" key="6">
    <source>
        <dbReference type="ARBA" id="ARBA00023288"/>
    </source>
</evidence>
<feature type="signal peptide" evidence="7">
    <location>
        <begin position="1"/>
        <end position="28"/>
    </location>
</feature>
<dbReference type="EMBL" id="BSVA01000001">
    <property type="protein sequence ID" value="GMA90082.1"/>
    <property type="molecule type" value="Genomic_DNA"/>
</dbReference>
<protein>
    <submittedName>
        <fullName evidence="9">BMP family ABC transporter substrate-binding protein</fullName>
    </submittedName>
</protein>
<evidence type="ECO:0000259" key="8">
    <source>
        <dbReference type="Pfam" id="PF02608"/>
    </source>
</evidence>
<dbReference type="Pfam" id="PF02608">
    <property type="entry name" value="Bmp"/>
    <property type="match status" value="1"/>
</dbReference>
<dbReference type="InterPro" id="IPR008107">
    <property type="entry name" value="Mycoplasma_p48"/>
</dbReference>
<dbReference type="PRINTS" id="PR01733">
    <property type="entry name" value="LIPPROTEIN48"/>
</dbReference>
<gene>
    <name evidence="9" type="ORF">GCM10025869_06110</name>
</gene>
<name>A0ABQ6JQS4_9MICO</name>
<dbReference type="RefSeq" id="WP_284297652.1">
    <property type="nucleotide sequence ID" value="NZ_BSVA01000001.1"/>
</dbReference>
<reference evidence="10" key="1">
    <citation type="journal article" date="2019" name="Int. J. Syst. Evol. Microbiol.">
        <title>The Global Catalogue of Microorganisms (GCM) 10K type strain sequencing project: providing services to taxonomists for standard genome sequencing and annotation.</title>
        <authorList>
            <consortium name="The Broad Institute Genomics Platform"/>
            <consortium name="The Broad Institute Genome Sequencing Center for Infectious Disease"/>
            <person name="Wu L."/>
            <person name="Ma J."/>
        </authorList>
    </citation>
    <scope>NUCLEOTIDE SEQUENCE [LARGE SCALE GENOMIC DNA]</scope>
    <source>
        <strain evidence="10">NBRC 108755</strain>
    </source>
</reference>
<keyword evidence="10" id="KW-1185">Reference proteome</keyword>
<evidence type="ECO:0000256" key="2">
    <source>
        <dbReference type="ARBA" id="ARBA00008610"/>
    </source>
</evidence>
<keyword evidence="3" id="KW-1003">Cell membrane</keyword>
<evidence type="ECO:0000313" key="9">
    <source>
        <dbReference type="EMBL" id="GMA90082.1"/>
    </source>
</evidence>
<keyword evidence="6" id="KW-0449">Lipoprotein</keyword>
<evidence type="ECO:0000256" key="7">
    <source>
        <dbReference type="SAM" id="SignalP"/>
    </source>
</evidence>
<dbReference type="PANTHER" id="PTHR34296">
    <property type="entry name" value="TRANSCRIPTIONAL ACTIVATOR PROTEIN MED"/>
    <property type="match status" value="1"/>
</dbReference>
<evidence type="ECO:0000256" key="1">
    <source>
        <dbReference type="ARBA" id="ARBA00004193"/>
    </source>
</evidence>
<dbReference type="InterPro" id="IPR050957">
    <property type="entry name" value="BMP_lipoprotein"/>
</dbReference>
<dbReference type="PROSITE" id="PS51257">
    <property type="entry name" value="PROKAR_LIPOPROTEIN"/>
    <property type="match status" value="1"/>
</dbReference>
<dbReference type="CDD" id="cd06354">
    <property type="entry name" value="PBP1_PrnA-like"/>
    <property type="match status" value="1"/>
</dbReference>
<feature type="domain" description="ABC transporter substrate-binding protein PnrA-like" evidence="8">
    <location>
        <begin position="46"/>
        <end position="356"/>
    </location>
</feature>
<dbReference type="SUPFAM" id="SSF53822">
    <property type="entry name" value="Periplasmic binding protein-like I"/>
    <property type="match status" value="1"/>
</dbReference>
<keyword evidence="4 7" id="KW-0732">Signal</keyword>
<keyword evidence="5" id="KW-0472">Membrane</keyword>
<dbReference type="InterPro" id="IPR028082">
    <property type="entry name" value="Peripla_BP_I"/>
</dbReference>
<comment type="caution">
    <text evidence="9">The sequence shown here is derived from an EMBL/GenBank/DDBJ whole genome shotgun (WGS) entry which is preliminary data.</text>
</comment>
<accession>A0ABQ6JQS4</accession>
<feature type="chain" id="PRO_5046339249" evidence="7">
    <location>
        <begin position="29"/>
        <end position="363"/>
    </location>
</feature>
<evidence type="ECO:0000256" key="4">
    <source>
        <dbReference type="ARBA" id="ARBA00022729"/>
    </source>
</evidence>
<organism evidence="9 10">
    <name type="scientific">Homoserinibacter gongjuensis</name>
    <dbReference type="NCBI Taxonomy" id="1162968"/>
    <lineage>
        <taxon>Bacteria</taxon>
        <taxon>Bacillati</taxon>
        <taxon>Actinomycetota</taxon>
        <taxon>Actinomycetes</taxon>
        <taxon>Micrococcales</taxon>
        <taxon>Microbacteriaceae</taxon>
        <taxon>Homoserinibacter</taxon>
    </lineage>
</organism>
<dbReference type="PANTHER" id="PTHR34296:SF2">
    <property type="entry name" value="ABC TRANSPORTER GUANOSINE-BINDING PROTEIN NUPN"/>
    <property type="match status" value="1"/>
</dbReference>
<dbReference type="Proteomes" id="UP001157069">
    <property type="component" value="Unassembled WGS sequence"/>
</dbReference>